<gene>
    <name evidence="8" type="ORF">C7K25_12235</name>
</gene>
<dbReference type="Gene3D" id="1.20.1250.20">
    <property type="entry name" value="MFS general substrate transporter like domains"/>
    <property type="match status" value="2"/>
</dbReference>
<dbReference type="EMBL" id="PXVD01000020">
    <property type="protein sequence ID" value="MDJ1372129.1"/>
    <property type="molecule type" value="Genomic_DNA"/>
</dbReference>
<dbReference type="SUPFAM" id="SSF103473">
    <property type="entry name" value="MFS general substrate transporter"/>
    <property type="match status" value="1"/>
</dbReference>
<name>A0ABT7CA97_9MICO</name>
<dbReference type="PROSITE" id="PS50850">
    <property type="entry name" value="MFS"/>
    <property type="match status" value="1"/>
</dbReference>
<proteinExistence type="predicted"/>
<protein>
    <submittedName>
        <fullName evidence="8">MFS transporter</fullName>
    </submittedName>
</protein>
<dbReference type="PANTHER" id="PTHR43385:SF1">
    <property type="entry name" value="RIBOFLAVIN TRANSPORTER RIBJ"/>
    <property type="match status" value="1"/>
</dbReference>
<evidence type="ECO:0000256" key="4">
    <source>
        <dbReference type="ARBA" id="ARBA00022989"/>
    </source>
</evidence>
<dbReference type="InterPro" id="IPR036259">
    <property type="entry name" value="MFS_trans_sf"/>
</dbReference>
<keyword evidence="5 6" id="KW-0472">Membrane</keyword>
<dbReference type="Pfam" id="PF07690">
    <property type="entry name" value="MFS_1"/>
    <property type="match status" value="1"/>
</dbReference>
<evidence type="ECO:0000256" key="5">
    <source>
        <dbReference type="ARBA" id="ARBA00023136"/>
    </source>
</evidence>
<reference evidence="8" key="2">
    <citation type="journal article" date="2022" name="Sci. Rep.">
        <title>In silico prediction of the enzymes involved in the degradation of the herbicide molinate by Gulosibacter molinativorax ON4T.</title>
        <authorList>
            <person name="Lopes A.R."/>
            <person name="Bunin E."/>
            <person name="Viana A.T."/>
            <person name="Froufe H."/>
            <person name="Munoz-Merida A."/>
            <person name="Pinho D."/>
            <person name="Figueiredo J."/>
            <person name="Barroso C."/>
            <person name="Vaz-Moreira I."/>
            <person name="Bellanger X."/>
            <person name="Egas C."/>
            <person name="Nunes O.C."/>
        </authorList>
    </citation>
    <scope>NUCLEOTIDE SEQUENCE</scope>
    <source>
        <strain evidence="8">ON4</strain>
    </source>
</reference>
<evidence type="ECO:0000256" key="3">
    <source>
        <dbReference type="ARBA" id="ARBA00022692"/>
    </source>
</evidence>
<accession>A0ABT7CA97</accession>
<organism evidence="8 9">
    <name type="scientific">Gulosibacter molinativorax</name>
    <dbReference type="NCBI Taxonomy" id="256821"/>
    <lineage>
        <taxon>Bacteria</taxon>
        <taxon>Bacillati</taxon>
        <taxon>Actinomycetota</taxon>
        <taxon>Actinomycetes</taxon>
        <taxon>Micrococcales</taxon>
        <taxon>Microbacteriaceae</taxon>
        <taxon>Gulosibacter</taxon>
    </lineage>
</organism>
<evidence type="ECO:0000256" key="1">
    <source>
        <dbReference type="ARBA" id="ARBA00004651"/>
    </source>
</evidence>
<keyword evidence="2" id="KW-0813">Transport</keyword>
<reference evidence="8" key="1">
    <citation type="submission" date="2018-03" db="EMBL/GenBank/DDBJ databases">
        <authorList>
            <person name="Nunes O.C."/>
            <person name="Lopes A.R."/>
            <person name="Froufe H."/>
            <person name="Munoz-Merida A."/>
            <person name="Barroso C."/>
            <person name="Egas C."/>
        </authorList>
    </citation>
    <scope>NUCLEOTIDE SEQUENCE</scope>
    <source>
        <strain evidence="8">ON4</strain>
    </source>
</reference>
<keyword evidence="3 6" id="KW-0812">Transmembrane</keyword>
<dbReference type="PANTHER" id="PTHR43385">
    <property type="entry name" value="RIBOFLAVIN TRANSPORTER RIBJ"/>
    <property type="match status" value="1"/>
</dbReference>
<feature type="transmembrane region" description="Helical" evidence="6">
    <location>
        <begin position="361"/>
        <end position="381"/>
    </location>
</feature>
<feature type="transmembrane region" description="Helical" evidence="6">
    <location>
        <begin position="243"/>
        <end position="261"/>
    </location>
</feature>
<feature type="transmembrane region" description="Helical" evidence="6">
    <location>
        <begin position="158"/>
        <end position="177"/>
    </location>
</feature>
<feature type="transmembrane region" description="Helical" evidence="6">
    <location>
        <begin position="273"/>
        <end position="291"/>
    </location>
</feature>
<dbReference type="InterPro" id="IPR020846">
    <property type="entry name" value="MFS_dom"/>
</dbReference>
<evidence type="ECO:0000259" key="7">
    <source>
        <dbReference type="PROSITE" id="PS50850"/>
    </source>
</evidence>
<evidence type="ECO:0000313" key="9">
    <source>
        <dbReference type="Proteomes" id="UP001170379"/>
    </source>
</evidence>
<feature type="transmembrane region" description="Helical" evidence="6">
    <location>
        <begin position="127"/>
        <end position="146"/>
    </location>
</feature>
<keyword evidence="9" id="KW-1185">Reference proteome</keyword>
<dbReference type="Proteomes" id="UP001170379">
    <property type="component" value="Unassembled WGS sequence"/>
</dbReference>
<feature type="transmembrane region" description="Helical" evidence="6">
    <location>
        <begin position="67"/>
        <end position="85"/>
    </location>
</feature>
<evidence type="ECO:0000313" key="8">
    <source>
        <dbReference type="EMBL" id="MDJ1372129.1"/>
    </source>
</evidence>
<feature type="domain" description="Major facilitator superfamily (MFS) profile" evidence="7">
    <location>
        <begin position="1"/>
        <end position="384"/>
    </location>
</feature>
<feature type="transmembrane region" description="Helical" evidence="6">
    <location>
        <begin position="37"/>
        <end position="60"/>
    </location>
</feature>
<feature type="transmembrane region" description="Helical" evidence="6">
    <location>
        <begin position="332"/>
        <end position="355"/>
    </location>
</feature>
<dbReference type="InterPro" id="IPR052983">
    <property type="entry name" value="MFS_Riboflavin_Transporter"/>
</dbReference>
<evidence type="ECO:0000256" key="2">
    <source>
        <dbReference type="ARBA" id="ARBA00022448"/>
    </source>
</evidence>
<sequence length="395" mass="40674">MLATLSVTVTVSWGLLYYAFPVLAPQIVSDTGWSAQFVTLAFSGSLVVSALLGVPVGKLIDRHGPRWVMALGSLLSAAALALVAASDNSIVFAAAWILAGFGMSGVLYQPAFAAITSWYGARSLGPLTTLTLVAGLSATVFAPLVAHVGAAVGWRGTYLWSAVALALVTAPAHWILLRHSRPQQHADHTARSLDERGYVSGVLRRGQFWLLTAGLTIASAAIHTVLIAMMALMLERGLTTSEAAWVLGLGGIGQVAGRVFYTAFARRASLTMHTGAAFAIVAVSAAAFAILSGPFAVLVGISMAAGVGRGIGTLLQATAVTDRWGPRAYGQLSGIVGTPTMLVTAMAPWIGVVLAGAFGSYAAAFGALAVIAGIATLLLIASARVETRSPLAHVR</sequence>
<comment type="subcellular location">
    <subcellularLocation>
        <location evidence="1">Cell membrane</location>
        <topology evidence="1">Multi-pass membrane protein</topology>
    </subcellularLocation>
</comment>
<keyword evidence="4 6" id="KW-1133">Transmembrane helix</keyword>
<feature type="transmembrane region" description="Helical" evidence="6">
    <location>
        <begin position="208"/>
        <end position="231"/>
    </location>
</feature>
<feature type="transmembrane region" description="Helical" evidence="6">
    <location>
        <begin position="91"/>
        <end position="115"/>
    </location>
</feature>
<comment type="caution">
    <text evidence="8">The sequence shown here is derived from an EMBL/GenBank/DDBJ whole genome shotgun (WGS) entry which is preliminary data.</text>
</comment>
<evidence type="ECO:0000256" key="6">
    <source>
        <dbReference type="SAM" id="Phobius"/>
    </source>
</evidence>
<dbReference type="InterPro" id="IPR011701">
    <property type="entry name" value="MFS"/>
</dbReference>